<dbReference type="Proteomes" id="UP000824263">
    <property type="component" value="Unassembled WGS sequence"/>
</dbReference>
<protein>
    <submittedName>
        <fullName evidence="2">Uncharacterized protein</fullName>
    </submittedName>
</protein>
<comment type="caution">
    <text evidence="2">The sequence shown here is derived from an EMBL/GenBank/DDBJ whole genome shotgun (WGS) entry which is preliminary data.</text>
</comment>
<keyword evidence="1" id="KW-0472">Membrane</keyword>
<keyword evidence="1" id="KW-1133">Transmembrane helix</keyword>
<dbReference type="AlphaFoldDB" id="A0A9D1UEC6"/>
<accession>A0A9D1UEC6</accession>
<evidence type="ECO:0000313" key="2">
    <source>
        <dbReference type="EMBL" id="HIW83506.1"/>
    </source>
</evidence>
<organism evidence="2 3">
    <name type="scientific">Candidatus Dorea gallistercoris</name>
    <dbReference type="NCBI Taxonomy" id="2838542"/>
    <lineage>
        <taxon>Bacteria</taxon>
        <taxon>Bacillati</taxon>
        <taxon>Bacillota</taxon>
        <taxon>Clostridia</taxon>
        <taxon>Lachnospirales</taxon>
        <taxon>Lachnospiraceae</taxon>
        <taxon>Dorea</taxon>
    </lineage>
</organism>
<gene>
    <name evidence="2" type="ORF">H9873_04200</name>
</gene>
<evidence type="ECO:0000256" key="1">
    <source>
        <dbReference type="SAM" id="Phobius"/>
    </source>
</evidence>
<dbReference type="EMBL" id="DXGF01000076">
    <property type="protein sequence ID" value="HIW83506.1"/>
    <property type="molecule type" value="Genomic_DNA"/>
</dbReference>
<proteinExistence type="predicted"/>
<sequence length="73" mass="7946">MKTTKRILAAAGAILLLAMYGLTLIFALMDHPSSEDLLMASIACTILFPVLLYAYILVYRLLKGPGNDGEDQT</sequence>
<reference evidence="2" key="2">
    <citation type="submission" date="2021-04" db="EMBL/GenBank/DDBJ databases">
        <authorList>
            <person name="Gilroy R."/>
        </authorList>
    </citation>
    <scope>NUCLEOTIDE SEQUENCE</scope>
    <source>
        <strain evidence="2">ChiSxjej1B13-11762</strain>
    </source>
</reference>
<name>A0A9D1UEC6_9FIRM</name>
<keyword evidence="1" id="KW-0812">Transmembrane</keyword>
<reference evidence="2" key="1">
    <citation type="journal article" date="2021" name="PeerJ">
        <title>Extensive microbial diversity within the chicken gut microbiome revealed by metagenomics and culture.</title>
        <authorList>
            <person name="Gilroy R."/>
            <person name="Ravi A."/>
            <person name="Getino M."/>
            <person name="Pursley I."/>
            <person name="Horton D.L."/>
            <person name="Alikhan N.F."/>
            <person name="Baker D."/>
            <person name="Gharbi K."/>
            <person name="Hall N."/>
            <person name="Watson M."/>
            <person name="Adriaenssens E.M."/>
            <person name="Foster-Nyarko E."/>
            <person name="Jarju S."/>
            <person name="Secka A."/>
            <person name="Antonio M."/>
            <person name="Oren A."/>
            <person name="Chaudhuri R.R."/>
            <person name="La Ragione R."/>
            <person name="Hildebrand F."/>
            <person name="Pallen M.J."/>
        </authorList>
    </citation>
    <scope>NUCLEOTIDE SEQUENCE</scope>
    <source>
        <strain evidence="2">ChiSxjej1B13-11762</strain>
    </source>
</reference>
<evidence type="ECO:0000313" key="3">
    <source>
        <dbReference type="Proteomes" id="UP000824263"/>
    </source>
</evidence>
<feature type="transmembrane region" description="Helical" evidence="1">
    <location>
        <begin position="37"/>
        <end position="58"/>
    </location>
</feature>